<reference evidence="2 3" key="1">
    <citation type="submission" date="2011-09" db="EMBL/GenBank/DDBJ databases">
        <authorList>
            <consortium name="US DOE Joint Genome Institute (JGI-PGF)"/>
            <person name="Lucas S."/>
            <person name="Han J."/>
            <person name="Lapidus A."/>
            <person name="Cheng J.-F."/>
            <person name="Goodwin L."/>
            <person name="Pitluck S."/>
            <person name="Peters L."/>
            <person name="Land M.L."/>
            <person name="Hauser L."/>
            <person name="Orellana R."/>
            <person name="Lovley D."/>
            <person name="Woyke T.J."/>
        </authorList>
    </citation>
    <scope>NUCLEOTIDE SEQUENCE [LARGE SCALE GENOMIC DNA]</scope>
    <source>
        <strain evidence="2 3">2ac9</strain>
    </source>
</reference>
<dbReference type="SUPFAM" id="SSF53756">
    <property type="entry name" value="UDP-Glycosyltransferase/glycogen phosphorylase"/>
    <property type="match status" value="1"/>
</dbReference>
<protein>
    <submittedName>
        <fullName evidence="2">Glycosyltransferase</fullName>
    </submittedName>
</protein>
<dbReference type="eggNOG" id="COG0438">
    <property type="taxonomic scope" value="Bacteria"/>
</dbReference>
<dbReference type="Pfam" id="PF13692">
    <property type="entry name" value="Glyco_trans_1_4"/>
    <property type="match status" value="1"/>
</dbReference>
<dbReference type="HOGENOM" id="CLU_009583_0_3_7"/>
<keyword evidence="3" id="KW-1185">Reference proteome</keyword>
<dbReference type="OrthoDB" id="5443168at2"/>
<feature type="domain" description="Glycosyltransferase subfamily 4-like N-terminal" evidence="1">
    <location>
        <begin position="17"/>
        <end position="172"/>
    </location>
</feature>
<dbReference type="Pfam" id="PF13439">
    <property type="entry name" value="Glyco_transf_4"/>
    <property type="match status" value="1"/>
</dbReference>
<evidence type="ECO:0000313" key="2">
    <source>
        <dbReference type="EMBL" id="EIM63555.1"/>
    </source>
</evidence>
<dbReference type="AlphaFoldDB" id="I5B242"/>
<name>I5B242_9BACT</name>
<dbReference type="GO" id="GO:0016757">
    <property type="term" value="F:glycosyltransferase activity"/>
    <property type="evidence" value="ECO:0007669"/>
    <property type="project" value="UniProtKB-ARBA"/>
</dbReference>
<proteinExistence type="predicted"/>
<evidence type="ECO:0000259" key="1">
    <source>
        <dbReference type="Pfam" id="PF13439"/>
    </source>
</evidence>
<organism evidence="2 3">
    <name type="scientific">Desulfobacter postgatei 2ac9</name>
    <dbReference type="NCBI Taxonomy" id="879212"/>
    <lineage>
        <taxon>Bacteria</taxon>
        <taxon>Pseudomonadati</taxon>
        <taxon>Thermodesulfobacteriota</taxon>
        <taxon>Desulfobacteria</taxon>
        <taxon>Desulfobacterales</taxon>
        <taxon>Desulfobacteraceae</taxon>
        <taxon>Desulfobacter</taxon>
    </lineage>
</organism>
<dbReference type="InterPro" id="IPR028098">
    <property type="entry name" value="Glyco_trans_4-like_N"/>
</dbReference>
<dbReference type="InterPro" id="IPR050194">
    <property type="entry name" value="Glycosyltransferase_grp1"/>
</dbReference>
<evidence type="ECO:0000313" key="3">
    <source>
        <dbReference type="Proteomes" id="UP000005778"/>
    </source>
</evidence>
<dbReference type="PANTHER" id="PTHR45947:SF3">
    <property type="entry name" value="SULFOQUINOVOSYL TRANSFERASE SQD2"/>
    <property type="match status" value="1"/>
</dbReference>
<gene>
    <name evidence="2" type="ORF">DespoDRAFT_01631</name>
</gene>
<keyword evidence="2" id="KW-0808">Transferase</keyword>
<dbReference type="PANTHER" id="PTHR45947">
    <property type="entry name" value="SULFOQUINOVOSYL TRANSFERASE SQD2"/>
    <property type="match status" value="1"/>
</dbReference>
<dbReference type="Gene3D" id="3.40.50.2000">
    <property type="entry name" value="Glycogen Phosphorylase B"/>
    <property type="match status" value="2"/>
</dbReference>
<dbReference type="Proteomes" id="UP000005778">
    <property type="component" value="Chromosome"/>
</dbReference>
<dbReference type="STRING" id="879212.DespoDRAFT_01631"/>
<dbReference type="EMBL" id="CM001488">
    <property type="protein sequence ID" value="EIM63555.1"/>
    <property type="molecule type" value="Genomic_DNA"/>
</dbReference>
<dbReference type="RefSeq" id="WP_004072760.1">
    <property type="nucleotide sequence ID" value="NZ_CM001488.1"/>
</dbReference>
<sequence length="359" mass="40231">MKQKFRIVHLLFSFSTGGMEKGIATLVQATHHEVEHIIVCTTQTGRSQELLPAGTRVISMEKPDGNSIGFLFRLSGLLKSLDPDVVHTRNWAGLDGVIAARLAGIRAVVHGEHGWGMADPDGLNRKRVWIRRVLSFLIREYTCVSQQMVSWLKEDIGVRQRVTQIYNGVDDEEYSPRKSKGDNNGVAVCVVGRLDPIKDHLTLFKGFAALRKQIPETQLYVIGDGPERKRLEQASGEGTIFLGNRRDIPDLLRKMDLFVLPSINEGISNTILEAMATGLPVAATKVGGNIELVQDGINGRLFEVGDWEHLSEIMLDYCLNKEKRTAHGKASRRIIQSRFSIDQMVGAYMQVWKRVARKY</sequence>
<reference evidence="2 3" key="2">
    <citation type="submission" date="2012-02" db="EMBL/GenBank/DDBJ databases">
        <title>Improved High-Quality Draft sequence of Desulfobacter postgatei 2ac9.</title>
        <authorList>
            <consortium name="US DOE Joint Genome Institute"/>
            <person name="Lucas S."/>
            <person name="Han J."/>
            <person name="Lapidus A."/>
            <person name="Cheng J.-F."/>
            <person name="Goodwin L."/>
            <person name="Pitluck S."/>
            <person name="Peters L."/>
            <person name="Ovchinnikova G."/>
            <person name="Held B."/>
            <person name="Detter J.C."/>
            <person name="Han C."/>
            <person name="Tapia R."/>
            <person name="Land M."/>
            <person name="Hauser L."/>
            <person name="Kyrpides N."/>
            <person name="Ivanova N."/>
            <person name="Pagani I."/>
            <person name="Orellana R."/>
            <person name="Lovley D."/>
            <person name="Woyke T."/>
        </authorList>
    </citation>
    <scope>NUCLEOTIDE SEQUENCE [LARGE SCALE GENOMIC DNA]</scope>
    <source>
        <strain evidence="2 3">2ac9</strain>
    </source>
</reference>
<accession>I5B242</accession>